<gene>
    <name evidence="10" type="ORF">KY290_033794</name>
</gene>
<evidence type="ECO:0000256" key="4">
    <source>
        <dbReference type="ARBA" id="ARBA00022759"/>
    </source>
</evidence>
<keyword evidence="3" id="KW-0540">Nuclease</keyword>
<dbReference type="SMART" id="SM00343">
    <property type="entry name" value="ZnF_C2HC"/>
    <property type="match status" value="1"/>
</dbReference>
<name>A0ABQ7U1R6_SOLTU</name>
<dbReference type="InterPro" id="IPR043502">
    <property type="entry name" value="DNA/RNA_pol_sf"/>
</dbReference>
<dbReference type="CDD" id="cd09274">
    <property type="entry name" value="RNase_HI_RT_Ty3"/>
    <property type="match status" value="1"/>
</dbReference>
<keyword evidence="4" id="KW-0255">Endonuclease</keyword>
<sequence>MVANSGAQMSEFLFGVSDLVEGDNLREQAKENKKARIGYYEFRQDQTGRKLGSKSQRRVLVNRTYPTCPKCGKNHPGECIAGKEGCFGCGKSGHRLRDCTSSKQGQGGNNGRAHSTTPAAPAGCRLSRVTHIWGMALKQVVCSLDPGATLSFITPYIAVNFGVSSKTLSEPFLVSSLVGNPVIARLVYKNCTVTVSQKVTSADLVGLEMFLDEPILEWKGSSSVPIGRFISYLKAKKVISKELPRVPPKREIDFGIDLLPDTQPISIPPYSMAPDELKELKEQLKDLLDKGFIRPSISPWVMSFGLTNALAAFMDLMNMVFKQYLDLFVIVFINDILIYSRSEEEHATHLSVVLQTLKDRQNLSGFSENRSSETMAQTYFSYRYQKFLGFGRLTTTHVLTLPEGSDGYVIYCDASRVSLGCVLMPQGKVIAYSSRQLKVNETNYPTHDLELAAVVFSLKIWRHYLYGVHVYVFSDHKSLQYVFTQKVLNLSQMRWLEFLKDYDMNVFYHPSKANIVADALRRLSISSVEHVEEERKELAKDVHQLPRLEVRLMSILYGGVTVQNGSKSSLRVQIFSQEGDGVLRYQGRLCVPKVGASKMYRDQREVFWWNGMKRDIGDFVAKCPNSQQVKVEH</sequence>
<dbReference type="Gene3D" id="3.30.70.270">
    <property type="match status" value="1"/>
</dbReference>
<proteinExistence type="predicted"/>
<evidence type="ECO:0000256" key="7">
    <source>
        <dbReference type="PROSITE-ProRule" id="PRU00047"/>
    </source>
</evidence>
<keyword evidence="2" id="KW-0548">Nucleotidyltransferase</keyword>
<evidence type="ECO:0000256" key="2">
    <source>
        <dbReference type="ARBA" id="ARBA00022695"/>
    </source>
</evidence>
<dbReference type="Proteomes" id="UP000826656">
    <property type="component" value="Unassembled WGS sequence"/>
</dbReference>
<dbReference type="EMBL" id="JAIVGD010000026">
    <property type="protein sequence ID" value="KAH0740751.1"/>
    <property type="molecule type" value="Genomic_DNA"/>
</dbReference>
<dbReference type="PROSITE" id="PS50158">
    <property type="entry name" value="ZF_CCHC"/>
    <property type="match status" value="1"/>
</dbReference>
<evidence type="ECO:0000313" key="10">
    <source>
        <dbReference type="EMBL" id="KAH0740751.1"/>
    </source>
</evidence>
<dbReference type="InterPro" id="IPR043128">
    <property type="entry name" value="Rev_trsase/Diguanyl_cyclase"/>
</dbReference>
<evidence type="ECO:0000256" key="5">
    <source>
        <dbReference type="ARBA" id="ARBA00022801"/>
    </source>
</evidence>
<feature type="region of interest" description="Disordered" evidence="8">
    <location>
        <begin position="100"/>
        <end position="120"/>
    </location>
</feature>
<organism evidence="10 11">
    <name type="scientific">Solanum tuberosum</name>
    <name type="common">Potato</name>
    <dbReference type="NCBI Taxonomy" id="4113"/>
    <lineage>
        <taxon>Eukaryota</taxon>
        <taxon>Viridiplantae</taxon>
        <taxon>Streptophyta</taxon>
        <taxon>Embryophyta</taxon>
        <taxon>Tracheophyta</taxon>
        <taxon>Spermatophyta</taxon>
        <taxon>Magnoliopsida</taxon>
        <taxon>eudicotyledons</taxon>
        <taxon>Gunneridae</taxon>
        <taxon>Pentapetalae</taxon>
        <taxon>asterids</taxon>
        <taxon>lamiids</taxon>
        <taxon>Solanales</taxon>
        <taxon>Solanaceae</taxon>
        <taxon>Solanoideae</taxon>
        <taxon>Solaneae</taxon>
        <taxon>Solanum</taxon>
    </lineage>
</organism>
<keyword evidence="5" id="KW-0378">Hydrolase</keyword>
<evidence type="ECO:0000256" key="6">
    <source>
        <dbReference type="ARBA" id="ARBA00022918"/>
    </source>
</evidence>
<dbReference type="InterPro" id="IPR041588">
    <property type="entry name" value="Integrase_H2C2"/>
</dbReference>
<keyword evidence="6" id="KW-0695">RNA-directed DNA polymerase</keyword>
<evidence type="ECO:0000256" key="3">
    <source>
        <dbReference type="ARBA" id="ARBA00022722"/>
    </source>
</evidence>
<dbReference type="Pfam" id="PF08284">
    <property type="entry name" value="RVP_2"/>
    <property type="match status" value="1"/>
</dbReference>
<dbReference type="InterPro" id="IPR041373">
    <property type="entry name" value="RT_RNaseH"/>
</dbReference>
<keyword evidence="7" id="KW-0863">Zinc-finger</keyword>
<keyword evidence="7" id="KW-0862">Zinc</keyword>
<dbReference type="InterPro" id="IPR001878">
    <property type="entry name" value="Znf_CCHC"/>
</dbReference>
<protein>
    <recommendedName>
        <fullName evidence="9">CCHC-type domain-containing protein</fullName>
    </recommendedName>
</protein>
<dbReference type="Pfam" id="PF17921">
    <property type="entry name" value="Integrase_H2C2"/>
    <property type="match status" value="1"/>
</dbReference>
<reference evidence="10 11" key="1">
    <citation type="journal article" date="2021" name="bioRxiv">
        <title>Chromosome-scale and haplotype-resolved genome assembly of a tetraploid potato cultivar.</title>
        <authorList>
            <person name="Sun H."/>
            <person name="Jiao W.-B."/>
            <person name="Krause K."/>
            <person name="Campoy J.A."/>
            <person name="Goel M."/>
            <person name="Folz-Donahue K."/>
            <person name="Kukat C."/>
            <person name="Huettel B."/>
            <person name="Schneeberger K."/>
        </authorList>
    </citation>
    <scope>NUCLEOTIDE SEQUENCE [LARGE SCALE GENOMIC DNA]</scope>
    <source>
        <strain evidence="10">SolTubOtavaFocal</strain>
        <tissue evidence="10">Leaves</tissue>
    </source>
</reference>
<dbReference type="Gene3D" id="1.10.340.70">
    <property type="match status" value="1"/>
</dbReference>
<dbReference type="InterPro" id="IPR000477">
    <property type="entry name" value="RT_dom"/>
</dbReference>
<dbReference type="InterPro" id="IPR050951">
    <property type="entry name" value="Retrovirus_Pol_polyprotein"/>
</dbReference>
<accession>A0ABQ7U1R6</accession>
<dbReference type="PANTHER" id="PTHR37984:SF5">
    <property type="entry name" value="PROTEIN NYNRIN-LIKE"/>
    <property type="match status" value="1"/>
</dbReference>
<dbReference type="Pfam" id="PF00078">
    <property type="entry name" value="RVT_1"/>
    <property type="match status" value="1"/>
</dbReference>
<keyword evidence="7" id="KW-0479">Metal-binding</keyword>
<evidence type="ECO:0000256" key="1">
    <source>
        <dbReference type="ARBA" id="ARBA00022679"/>
    </source>
</evidence>
<feature type="domain" description="CCHC-type" evidence="9">
    <location>
        <begin position="86"/>
        <end position="101"/>
    </location>
</feature>
<keyword evidence="1" id="KW-0808">Transferase</keyword>
<evidence type="ECO:0000256" key="8">
    <source>
        <dbReference type="SAM" id="MobiDB-lite"/>
    </source>
</evidence>
<evidence type="ECO:0000259" key="9">
    <source>
        <dbReference type="PROSITE" id="PS50158"/>
    </source>
</evidence>
<evidence type="ECO:0000313" key="11">
    <source>
        <dbReference type="Proteomes" id="UP000826656"/>
    </source>
</evidence>
<dbReference type="Gene3D" id="3.10.10.10">
    <property type="entry name" value="HIV Type 1 Reverse Transcriptase, subunit A, domain 1"/>
    <property type="match status" value="1"/>
</dbReference>
<keyword evidence="11" id="KW-1185">Reference proteome</keyword>
<dbReference type="Pfam" id="PF17917">
    <property type="entry name" value="RT_RNaseH"/>
    <property type="match status" value="1"/>
</dbReference>
<comment type="caution">
    <text evidence="10">The sequence shown here is derived from an EMBL/GenBank/DDBJ whole genome shotgun (WGS) entry which is preliminary data.</text>
</comment>
<dbReference type="PANTHER" id="PTHR37984">
    <property type="entry name" value="PROTEIN CBG26694"/>
    <property type="match status" value="1"/>
</dbReference>
<dbReference type="SUPFAM" id="SSF56672">
    <property type="entry name" value="DNA/RNA polymerases"/>
    <property type="match status" value="1"/>
</dbReference>